<accession>A0A0M3IEQ3</accession>
<evidence type="ECO:0000256" key="1">
    <source>
        <dbReference type="SAM" id="MobiDB-lite"/>
    </source>
</evidence>
<dbReference type="Proteomes" id="UP000036681">
    <property type="component" value="Unplaced"/>
</dbReference>
<evidence type="ECO:0000313" key="2">
    <source>
        <dbReference type="Proteomes" id="UP000036681"/>
    </source>
</evidence>
<feature type="region of interest" description="Disordered" evidence="1">
    <location>
        <begin position="1"/>
        <end position="48"/>
    </location>
</feature>
<name>A0A0M3IEQ3_ASCLU</name>
<sequence length="86" mass="9881">MLRDDVSVVQVSPATSKCGRRNWHSLNDTVSRPSDGSSSAKRKPGFKYDQPYRIPLSLVLRRRSSDDGFHRRRLQVEYLEFTASIV</sequence>
<dbReference type="WBParaSite" id="ALUE_0001660301-mRNA-1">
    <property type="protein sequence ID" value="ALUE_0001660301-mRNA-1"/>
    <property type="gene ID" value="ALUE_0001660301"/>
</dbReference>
<protein>
    <submittedName>
        <fullName evidence="3">Uncharacterized protein</fullName>
    </submittedName>
</protein>
<reference evidence="3" key="1">
    <citation type="submission" date="2017-02" db="UniProtKB">
        <authorList>
            <consortium name="WormBaseParasite"/>
        </authorList>
    </citation>
    <scope>IDENTIFICATION</scope>
</reference>
<feature type="compositionally biased region" description="Polar residues" evidence="1">
    <location>
        <begin position="24"/>
        <end position="39"/>
    </location>
</feature>
<organism evidence="2 3">
    <name type="scientific">Ascaris lumbricoides</name>
    <name type="common">Giant roundworm</name>
    <dbReference type="NCBI Taxonomy" id="6252"/>
    <lineage>
        <taxon>Eukaryota</taxon>
        <taxon>Metazoa</taxon>
        <taxon>Ecdysozoa</taxon>
        <taxon>Nematoda</taxon>
        <taxon>Chromadorea</taxon>
        <taxon>Rhabditida</taxon>
        <taxon>Spirurina</taxon>
        <taxon>Ascaridomorpha</taxon>
        <taxon>Ascaridoidea</taxon>
        <taxon>Ascarididae</taxon>
        <taxon>Ascaris</taxon>
    </lineage>
</organism>
<evidence type="ECO:0000313" key="3">
    <source>
        <dbReference type="WBParaSite" id="ALUE_0001660301-mRNA-1"/>
    </source>
</evidence>
<proteinExistence type="predicted"/>
<dbReference type="AlphaFoldDB" id="A0A0M3IEQ3"/>
<keyword evidence="2" id="KW-1185">Reference proteome</keyword>